<dbReference type="OrthoDB" id="6769313at2759"/>
<dbReference type="GO" id="GO:0071897">
    <property type="term" value="P:DNA biosynthetic process"/>
    <property type="evidence" value="ECO:0007669"/>
    <property type="project" value="UniProtKB-ARBA"/>
</dbReference>
<evidence type="ECO:0000313" key="3">
    <source>
        <dbReference type="RefSeq" id="XP_030747669.1"/>
    </source>
</evidence>
<dbReference type="InterPro" id="IPR043502">
    <property type="entry name" value="DNA/RNA_pol_sf"/>
</dbReference>
<organism evidence="2 3">
    <name type="scientific">Sitophilus oryzae</name>
    <name type="common">Rice weevil</name>
    <name type="synonym">Curculio oryzae</name>
    <dbReference type="NCBI Taxonomy" id="7048"/>
    <lineage>
        <taxon>Eukaryota</taxon>
        <taxon>Metazoa</taxon>
        <taxon>Ecdysozoa</taxon>
        <taxon>Arthropoda</taxon>
        <taxon>Hexapoda</taxon>
        <taxon>Insecta</taxon>
        <taxon>Pterygota</taxon>
        <taxon>Neoptera</taxon>
        <taxon>Endopterygota</taxon>
        <taxon>Coleoptera</taxon>
        <taxon>Polyphaga</taxon>
        <taxon>Cucujiformia</taxon>
        <taxon>Curculionidae</taxon>
        <taxon>Dryophthorinae</taxon>
        <taxon>Sitophilus</taxon>
    </lineage>
</organism>
<keyword evidence="2" id="KW-1185">Reference proteome</keyword>
<reference evidence="3" key="1">
    <citation type="submission" date="2025-08" db="UniProtKB">
        <authorList>
            <consortium name="RefSeq"/>
        </authorList>
    </citation>
    <scope>IDENTIFICATION</scope>
    <source>
        <tissue evidence="3">Gonads</tissue>
    </source>
</reference>
<dbReference type="InterPro" id="IPR000477">
    <property type="entry name" value="RT_dom"/>
</dbReference>
<evidence type="ECO:0000313" key="2">
    <source>
        <dbReference type="Proteomes" id="UP000504635"/>
    </source>
</evidence>
<dbReference type="SUPFAM" id="SSF56672">
    <property type="entry name" value="DNA/RNA polymerases"/>
    <property type="match status" value="1"/>
</dbReference>
<dbReference type="GeneID" id="115876118"/>
<name>A0A6J2X9Z9_SITOR</name>
<evidence type="ECO:0000259" key="1">
    <source>
        <dbReference type="Pfam" id="PF00078"/>
    </source>
</evidence>
<proteinExistence type="predicted"/>
<dbReference type="InParanoid" id="A0A6J2X9Z9"/>
<gene>
    <name evidence="3" type="primary">LOC115876118</name>
</gene>
<dbReference type="AlphaFoldDB" id="A0A6J2X9Z9"/>
<dbReference type="KEGG" id="soy:115876118"/>
<protein>
    <submittedName>
        <fullName evidence="3">Uncharacterized protein LOC115876118</fullName>
    </submittedName>
</protein>
<accession>A0A6J2X9Z9</accession>
<dbReference type="PANTHER" id="PTHR19446">
    <property type="entry name" value="REVERSE TRANSCRIPTASES"/>
    <property type="match status" value="1"/>
</dbReference>
<dbReference type="Pfam" id="PF00078">
    <property type="entry name" value="RVT_1"/>
    <property type="match status" value="1"/>
</dbReference>
<dbReference type="Proteomes" id="UP000504635">
    <property type="component" value="Unplaced"/>
</dbReference>
<feature type="domain" description="Reverse transcriptase" evidence="1">
    <location>
        <begin position="296"/>
        <end position="422"/>
    </location>
</feature>
<sequence>MYRIQYNCTETAVLKFGRLEKLLLCSTLQDGPPPTQYIALLNNPEKKKEISSKIENELEMVEVPVREEDVEKTWNDLKTRITNIQEKDIGFTATNKKQEWITQEILDLMDDRRKQKANPIEYKRLNGIIRKKCREEKEIWMSTKCQEIEQLQAKYDTFNVHKKVKEFTHRHRKHQETILRNDNNEIILGVKAKLVRWKEYIETLFNDDRPCSPPPIDHILNEKAPAITKDEVVHAIKAQKSGKATGPDKINVEILKLIADNESRSLDLVTALFNKLYISSKIPSDWLKSTFVTLLKKPNASQCDDYRMISLMSHVLKTFLRIIHTRIYKKFENQMDNTQFGFRNGLGTREALFSLNVMTQRCRDMNVNVFACFIDYRKAFDCVNHQKMIKILRTTGVDEQDLRFISELYWHQTARDENYNGHYHKHSDLIASRIIKHNYPSFEKIRGSSQRVEKVHQQCSSSHP</sequence>
<dbReference type="RefSeq" id="XP_030747669.1">
    <property type="nucleotide sequence ID" value="XM_030891809.1"/>
</dbReference>